<dbReference type="SUPFAM" id="SSF48498">
    <property type="entry name" value="Tetracyclin repressor-like, C-terminal domain"/>
    <property type="match status" value="1"/>
</dbReference>
<sequence>MDKSRSCDRLLKTAREIFERHRACCRIPAAPGRSADDAATRLRLLQVARGVFAEKGAEATVRDICRAAGANVSAVNYHFGSKDGLLAAVMCSVLEDSLALYPMDGGVPEDAPAEDRLFGFVFAFLCRILLVSGRGEEKRLGEMLSDAFMRPMAPFEPHAQAHRDAVVAYLSPLLRELVGASAPGVPQPGEDFIILLARSVVAQVLMYNTNRYRILAERGGHPFSAEELAVVAQHITLFSLGGVNNVSEYLICG</sequence>
<dbReference type="PRINTS" id="PR00455">
    <property type="entry name" value="HTHTETR"/>
</dbReference>
<dbReference type="InterPro" id="IPR001647">
    <property type="entry name" value="HTH_TetR"/>
</dbReference>
<keyword evidence="2 4" id="KW-0238">DNA-binding</keyword>
<keyword evidence="3" id="KW-0804">Transcription</keyword>
<dbReference type="InterPro" id="IPR015292">
    <property type="entry name" value="Tscrpt_reg_YbiH_C"/>
</dbReference>
<evidence type="ECO:0000256" key="2">
    <source>
        <dbReference type="ARBA" id="ARBA00023125"/>
    </source>
</evidence>
<evidence type="ECO:0000256" key="1">
    <source>
        <dbReference type="ARBA" id="ARBA00023015"/>
    </source>
</evidence>
<dbReference type="GO" id="GO:0003700">
    <property type="term" value="F:DNA-binding transcription factor activity"/>
    <property type="evidence" value="ECO:0007669"/>
    <property type="project" value="TreeGrafter"/>
</dbReference>
<feature type="DNA-binding region" description="H-T-H motif" evidence="4">
    <location>
        <begin position="60"/>
        <end position="79"/>
    </location>
</feature>
<evidence type="ECO:0000259" key="5">
    <source>
        <dbReference type="PROSITE" id="PS50977"/>
    </source>
</evidence>
<reference evidence="6 7" key="1">
    <citation type="submission" date="2020-05" db="EMBL/GenBank/DDBJ databases">
        <title>Draft genome sequence of Desulfovibrio sp. strain HN2T.</title>
        <authorList>
            <person name="Ueno A."/>
            <person name="Tamazawa S."/>
            <person name="Tamamura S."/>
            <person name="Murakami T."/>
            <person name="Kiyama T."/>
            <person name="Inomata H."/>
            <person name="Amano Y."/>
            <person name="Miyakawa K."/>
            <person name="Tamaki H."/>
            <person name="Naganuma T."/>
            <person name="Kaneko K."/>
        </authorList>
    </citation>
    <scope>NUCLEOTIDE SEQUENCE [LARGE SCALE GENOMIC DNA]</scope>
    <source>
        <strain evidence="6 7">HN2</strain>
    </source>
</reference>
<dbReference type="SUPFAM" id="SSF46689">
    <property type="entry name" value="Homeodomain-like"/>
    <property type="match status" value="1"/>
</dbReference>
<dbReference type="PROSITE" id="PS50977">
    <property type="entry name" value="HTH_TETR_2"/>
    <property type="match status" value="1"/>
</dbReference>
<evidence type="ECO:0000313" key="7">
    <source>
        <dbReference type="Proteomes" id="UP000503840"/>
    </source>
</evidence>
<dbReference type="Proteomes" id="UP000503840">
    <property type="component" value="Unassembled WGS sequence"/>
</dbReference>
<dbReference type="InterPro" id="IPR050109">
    <property type="entry name" value="HTH-type_TetR-like_transc_reg"/>
</dbReference>
<keyword evidence="1" id="KW-0805">Transcription regulation</keyword>
<proteinExistence type="predicted"/>
<name>A0A7J0BHI2_9BACT</name>
<organism evidence="6 7">
    <name type="scientific">Desulfovibrio subterraneus</name>
    <dbReference type="NCBI Taxonomy" id="2718620"/>
    <lineage>
        <taxon>Bacteria</taxon>
        <taxon>Pseudomonadati</taxon>
        <taxon>Thermodesulfobacteriota</taxon>
        <taxon>Desulfovibrionia</taxon>
        <taxon>Desulfovibrionales</taxon>
        <taxon>Desulfovibrionaceae</taxon>
        <taxon>Desulfovibrio</taxon>
    </lineage>
</organism>
<evidence type="ECO:0000256" key="4">
    <source>
        <dbReference type="PROSITE-ProRule" id="PRU00335"/>
    </source>
</evidence>
<protein>
    <submittedName>
        <fullName evidence="6">TetR family transcriptional regulator</fullName>
    </submittedName>
</protein>
<dbReference type="PANTHER" id="PTHR30055:SF234">
    <property type="entry name" value="HTH-TYPE TRANSCRIPTIONAL REGULATOR BETI"/>
    <property type="match status" value="1"/>
</dbReference>
<feature type="domain" description="HTH tetR-type" evidence="5">
    <location>
        <begin position="38"/>
        <end position="97"/>
    </location>
</feature>
<dbReference type="Pfam" id="PF09209">
    <property type="entry name" value="CecR_C"/>
    <property type="match status" value="1"/>
</dbReference>
<comment type="caution">
    <text evidence="6">The sequence shown here is derived from an EMBL/GenBank/DDBJ whole genome shotgun (WGS) entry which is preliminary data.</text>
</comment>
<dbReference type="RefSeq" id="WP_174404353.1">
    <property type="nucleotide sequence ID" value="NZ_BLVO01000012.1"/>
</dbReference>
<dbReference type="AlphaFoldDB" id="A0A7J0BHI2"/>
<dbReference type="Gene3D" id="1.10.10.60">
    <property type="entry name" value="Homeodomain-like"/>
    <property type="match status" value="1"/>
</dbReference>
<dbReference type="EMBL" id="BLVO01000012">
    <property type="protein sequence ID" value="GFM32662.1"/>
    <property type="molecule type" value="Genomic_DNA"/>
</dbReference>
<dbReference type="InterPro" id="IPR036271">
    <property type="entry name" value="Tet_transcr_reg_TetR-rel_C_sf"/>
</dbReference>
<dbReference type="PANTHER" id="PTHR30055">
    <property type="entry name" value="HTH-TYPE TRANSCRIPTIONAL REGULATOR RUTR"/>
    <property type="match status" value="1"/>
</dbReference>
<dbReference type="GO" id="GO:0000976">
    <property type="term" value="F:transcription cis-regulatory region binding"/>
    <property type="evidence" value="ECO:0007669"/>
    <property type="project" value="TreeGrafter"/>
</dbReference>
<dbReference type="Gene3D" id="1.10.357.10">
    <property type="entry name" value="Tetracycline Repressor, domain 2"/>
    <property type="match status" value="1"/>
</dbReference>
<accession>A0A7J0BHI2</accession>
<dbReference type="InterPro" id="IPR009057">
    <property type="entry name" value="Homeodomain-like_sf"/>
</dbReference>
<gene>
    <name evidence="6" type="ORF">DSM101010T_10270</name>
</gene>
<evidence type="ECO:0000313" key="6">
    <source>
        <dbReference type="EMBL" id="GFM32662.1"/>
    </source>
</evidence>
<evidence type="ECO:0000256" key="3">
    <source>
        <dbReference type="ARBA" id="ARBA00023163"/>
    </source>
</evidence>
<keyword evidence="7" id="KW-1185">Reference proteome</keyword>
<dbReference type="Pfam" id="PF00440">
    <property type="entry name" value="TetR_N"/>
    <property type="match status" value="1"/>
</dbReference>